<proteinExistence type="predicted"/>
<accession>A0AAV2D7W8</accession>
<evidence type="ECO:0000313" key="1">
    <source>
        <dbReference type="EMBL" id="CAL1369627.1"/>
    </source>
</evidence>
<organism evidence="1 2">
    <name type="scientific">Linum trigynum</name>
    <dbReference type="NCBI Taxonomy" id="586398"/>
    <lineage>
        <taxon>Eukaryota</taxon>
        <taxon>Viridiplantae</taxon>
        <taxon>Streptophyta</taxon>
        <taxon>Embryophyta</taxon>
        <taxon>Tracheophyta</taxon>
        <taxon>Spermatophyta</taxon>
        <taxon>Magnoliopsida</taxon>
        <taxon>eudicotyledons</taxon>
        <taxon>Gunneridae</taxon>
        <taxon>Pentapetalae</taxon>
        <taxon>rosids</taxon>
        <taxon>fabids</taxon>
        <taxon>Malpighiales</taxon>
        <taxon>Linaceae</taxon>
        <taxon>Linum</taxon>
    </lineage>
</organism>
<sequence>MTVWRDGKRPDWVWFLLNPVLSRHFLISISARVLGKQLMGPQLLGGDDRGTRNGGCQLWPRAAGERGSLSSNHMSEFHSSPSLSISISAAAMEGELGHRSSRFLDWD</sequence>
<dbReference type="AlphaFoldDB" id="A0AAV2D7W8"/>
<name>A0AAV2D7W8_9ROSI</name>
<dbReference type="Proteomes" id="UP001497516">
    <property type="component" value="Chromosome 2"/>
</dbReference>
<dbReference type="EMBL" id="OZ034815">
    <property type="protein sequence ID" value="CAL1369627.1"/>
    <property type="molecule type" value="Genomic_DNA"/>
</dbReference>
<protein>
    <submittedName>
        <fullName evidence="1">Uncharacterized protein</fullName>
    </submittedName>
</protein>
<keyword evidence="2" id="KW-1185">Reference proteome</keyword>
<reference evidence="1 2" key="1">
    <citation type="submission" date="2024-04" db="EMBL/GenBank/DDBJ databases">
        <authorList>
            <person name="Fracassetti M."/>
        </authorList>
    </citation>
    <scope>NUCLEOTIDE SEQUENCE [LARGE SCALE GENOMIC DNA]</scope>
</reference>
<evidence type="ECO:0000313" key="2">
    <source>
        <dbReference type="Proteomes" id="UP001497516"/>
    </source>
</evidence>
<gene>
    <name evidence="1" type="ORF">LTRI10_LOCUS12138</name>
</gene>